<accession>S2EPJ2</accession>
<evidence type="ECO:0000313" key="3">
    <source>
        <dbReference type="Proteomes" id="UP000014065"/>
    </source>
</evidence>
<reference evidence="2 3" key="1">
    <citation type="journal article" date="2012" name="J. Bacteriol.">
        <title>Genome Sequence of "Candidatus Nitrosoarchaeum limnia" BG20, a Low-Salinity Ammonia-Oxidizing Archaeon from the San Francisco Bay Estuary.</title>
        <authorList>
            <person name="Mosier A.C."/>
            <person name="Allen E.E."/>
            <person name="Kim M."/>
            <person name="Ferriera S."/>
            <person name="Francis C.A."/>
        </authorList>
    </citation>
    <scope>NUCLEOTIDE SEQUENCE [LARGE SCALE GENOMIC DNA]</scope>
    <source>
        <strain evidence="2 3">BG20</strain>
    </source>
</reference>
<dbReference type="EMBL" id="AHJG01000061">
    <property type="protein sequence ID" value="EPA06372.1"/>
    <property type="molecule type" value="Genomic_DNA"/>
</dbReference>
<comment type="caution">
    <text evidence="2">The sequence shown here is derived from an EMBL/GenBank/DDBJ whole genome shotgun (WGS) entry which is preliminary data.</text>
</comment>
<dbReference type="Gene3D" id="2.60.40.1260">
    <property type="entry name" value="Lamin Tail domain"/>
    <property type="match status" value="1"/>
</dbReference>
<dbReference type="Gene3D" id="2.60.40.1930">
    <property type="match status" value="1"/>
</dbReference>
<feature type="non-terminal residue" evidence="2">
    <location>
        <position position="455"/>
    </location>
</feature>
<proteinExistence type="predicted"/>
<gene>
    <name evidence="2" type="ORF">BG20_I2377</name>
</gene>
<dbReference type="OrthoDB" id="148134at2157"/>
<dbReference type="InterPro" id="IPR001322">
    <property type="entry name" value="Lamin_tail_dom"/>
</dbReference>
<evidence type="ECO:0000313" key="2">
    <source>
        <dbReference type="EMBL" id="EPA06372.1"/>
    </source>
</evidence>
<evidence type="ECO:0000259" key="1">
    <source>
        <dbReference type="PROSITE" id="PS51841"/>
    </source>
</evidence>
<dbReference type="RefSeq" id="WP_010190271.1">
    <property type="nucleotide sequence ID" value="NZ_AHJG01000061.1"/>
</dbReference>
<dbReference type="InterPro" id="IPR036415">
    <property type="entry name" value="Lamin_tail_dom_sf"/>
</dbReference>
<name>S2EPJ2_9ARCH</name>
<dbReference type="PROSITE" id="PS51841">
    <property type="entry name" value="LTD"/>
    <property type="match status" value="1"/>
</dbReference>
<sequence>MKNILILFSILLFSGLILTANAQSVNHVVINEVDTNPPGDDSKSISEWVELYNPTNSKIDISGWKIASTSGMKKTLSIPTGTFIESGKFLTFTFDSLWFTDNNEVVELKDKNGVSIDKTPLISDLKSDFTSWQRIYDGYDSDSVSDWKFVTSTAGSTNGKLTAVKETDALSITVSSAKSSYLFGETAIIQGKVSKQVFIEKPYFHSDEIIVKISGPSYDKTISLYPDLNLNYKTSFSLQQVLGINKGTYSVLVSYGGATSQTSFSVGDKLVVETIPEESTLSITTNKSQYLPGDTLSLTGITSKVIPFEGLKFTIKDPNGNIISTGSLYPTNGKFSTNIFLSTVNPIYGKYSVTAEYFDKGAISFFDLVKDIKEEKAISLWTDKDAYNLGETVTVTGRLNQLWIAFVDLGITQTKNISSTNTGDIIAPLKISDTLKISGDGSFTYSFKIPDNSNG</sequence>
<keyword evidence="3" id="KW-1185">Reference proteome</keyword>
<organism evidence="2 3">
    <name type="scientific">Candidatus Nitrosarchaeum limnium BG20</name>
    <dbReference type="NCBI Taxonomy" id="859192"/>
    <lineage>
        <taxon>Archaea</taxon>
        <taxon>Nitrososphaerota</taxon>
        <taxon>Nitrososphaeria</taxon>
        <taxon>Nitrosopumilales</taxon>
        <taxon>Nitrosopumilaceae</taxon>
        <taxon>Nitrosarchaeum</taxon>
    </lineage>
</organism>
<dbReference type="Proteomes" id="UP000014065">
    <property type="component" value="Unassembled WGS sequence"/>
</dbReference>
<dbReference type="Pfam" id="PF00932">
    <property type="entry name" value="LTD"/>
    <property type="match status" value="1"/>
</dbReference>
<feature type="domain" description="LTD" evidence="1">
    <location>
        <begin position="21"/>
        <end position="154"/>
    </location>
</feature>
<dbReference type="AlphaFoldDB" id="S2EPJ2"/>
<protein>
    <recommendedName>
        <fullName evidence="1">LTD domain-containing protein</fullName>
    </recommendedName>
</protein>
<dbReference type="SUPFAM" id="SSF74853">
    <property type="entry name" value="Lamin A/C globular tail domain"/>
    <property type="match status" value="1"/>
</dbReference>